<feature type="compositionally biased region" description="Basic residues" evidence="1">
    <location>
        <begin position="323"/>
        <end position="334"/>
    </location>
</feature>
<accession>A0ABY7F1K5</accession>
<evidence type="ECO:0000256" key="1">
    <source>
        <dbReference type="SAM" id="MobiDB-lite"/>
    </source>
</evidence>
<dbReference type="PANTHER" id="PTHR35538">
    <property type="entry name" value="LIG_CHAN-GLU_BD DOMAIN-CONTAINING PROTEIN"/>
    <property type="match status" value="1"/>
</dbReference>
<feature type="region of interest" description="Disordered" evidence="1">
    <location>
        <begin position="678"/>
        <end position="719"/>
    </location>
</feature>
<dbReference type="InterPro" id="IPR011992">
    <property type="entry name" value="EF-hand-dom_pair"/>
</dbReference>
<feature type="compositionally biased region" description="Basic and acidic residues" evidence="1">
    <location>
        <begin position="170"/>
        <end position="179"/>
    </location>
</feature>
<feature type="compositionally biased region" description="Basic and acidic residues" evidence="1">
    <location>
        <begin position="223"/>
        <end position="233"/>
    </location>
</feature>
<sequence length="1143" mass="131155">MLEEDQESYEWYEEEKRNGNYNPIDQLEIKIKYHGEERHTEPTFNGEEDEGGEEHVNDDNQDHRRETEDVDDAEATKLLSRNQEETKAKESDNSENAHVGRDQNEILSGFQNYLKSSGCDDISYLDEDYVKAEFKDYLKEIDEEGKAIDRGMDKRRKGIDAIEQIDPEEYERKMKEERERKRKHKQKKRRKKRDAGKDITAEIAESGEVKHGQDMEDDNIDPNENKNVGEHSQKQKKHKRRHKKYVERDDEMDDYIDDYADNFDEETAEEVKDLDCIKGKSERNMVSVNVDNDTDDEKPVNDNIMEKENSNVSTNTDLDSRKGRTKKKQRKLKPKKTECVGKETKADRNNSKDRNVNMIDTSIDANEKLVAEKKTEKKKKTRKNKSKERNAGKKKASKKRPSMFGINVFDMENAETAHAKLGSEAVSDYEIEIEKLPSIRNQLAKILGPTLEKQIADNEKHDESEVDEIPGNESDDQLEDTNEIETKDEEDKGNENQYQRPLSARLDDVLGDNEAMRKKYRSMSLPLQSDVEKLIKNMKEMSVEELKKPIHIPVYLPAFPQRKIIMKKQFKSIPKENGTLSRQQSFTVSQISRGNSFISQSNSYYANNGAGALQTEGTITESIKILSVKSPHEEHSGYRRDSTKFSTRDKLGFDFSSRIRRVGSGSTVVSRTINVQDIPKSVTPPPKKKREIVKKEKKVAPKPRTPEPPPPPSPEGMSVPEQYLEKLNYSIEFIQGKQESIQEHMHALQSEKVELMAQIAKSMDRDIVRLDYKGKGKKKKKDGDDDDDEERSKKKKKKKSSEGEYDLLGSMVTALKNFRPTKASDITDEVIVSRMDEKMMKKAKKDPAVKTLSLGINRDIEKLKAYEQRISQIEDEKDLVGLYCMDYYFNEQNARAPPYEFRRQQSRLYQKLHPDPDIEMNLDEVEAALQQVNNKLLTQKEFQYIYFVLDLPKREKINFRMFSIVAALSEKVTQMDPVIRKLINKVDHNALDVKMEKSKELFRLLQDESQLPLGNCTADLLAVELTAGGLTPEHTSYVLSKFNREGRGFADFLDFVTYVRTPKSQGADAVSSLTHDVLVQSASIVLEGMVALTVKSLGAMHEVLALHTGQAYWSNSLPWSQGGMAALKAQAPKEGHAGWTKNV</sequence>
<feature type="compositionally biased region" description="Basic residues" evidence="1">
    <location>
        <begin position="180"/>
        <end position="194"/>
    </location>
</feature>
<feature type="compositionally biased region" description="Basic and acidic residues" evidence="1">
    <location>
        <begin position="142"/>
        <end position="152"/>
    </location>
</feature>
<gene>
    <name evidence="2" type="ORF">MAR_030681</name>
</gene>
<evidence type="ECO:0000313" key="3">
    <source>
        <dbReference type="Proteomes" id="UP001164746"/>
    </source>
</evidence>
<feature type="compositionally biased region" description="Acidic residues" evidence="1">
    <location>
        <begin position="1"/>
        <end position="13"/>
    </location>
</feature>
<feature type="compositionally biased region" description="Basic and acidic residues" evidence="1">
    <location>
        <begin position="365"/>
        <end position="375"/>
    </location>
</feature>
<feature type="region of interest" description="Disordered" evidence="1">
    <location>
        <begin position="456"/>
        <end position="507"/>
    </location>
</feature>
<feature type="region of interest" description="Disordered" evidence="1">
    <location>
        <begin position="771"/>
        <end position="803"/>
    </location>
</feature>
<dbReference type="EMBL" id="CP111021">
    <property type="protein sequence ID" value="WAR16087.1"/>
    <property type="molecule type" value="Genomic_DNA"/>
</dbReference>
<feature type="compositionally biased region" description="Basic and acidic residues" evidence="1">
    <location>
        <begin position="82"/>
        <end position="92"/>
    </location>
</feature>
<reference evidence="2" key="1">
    <citation type="submission" date="2022-11" db="EMBL/GenBank/DDBJ databases">
        <title>Centuries of genome instability and evolution in soft-shell clam transmissible cancer (bioRxiv).</title>
        <authorList>
            <person name="Hart S.F.M."/>
            <person name="Yonemitsu M.A."/>
            <person name="Giersch R.M."/>
            <person name="Beal B.F."/>
            <person name="Arriagada G."/>
            <person name="Davis B.W."/>
            <person name="Ostrander E.A."/>
            <person name="Goff S.P."/>
            <person name="Metzger M.J."/>
        </authorList>
    </citation>
    <scope>NUCLEOTIDE SEQUENCE</scope>
    <source>
        <strain evidence="2">MELC-2E11</strain>
        <tissue evidence="2">Siphon/mantle</tissue>
    </source>
</reference>
<feature type="compositionally biased region" description="Basic and acidic residues" evidence="1">
    <location>
        <begin position="27"/>
        <end position="41"/>
    </location>
</feature>
<dbReference type="SUPFAM" id="SSF47473">
    <property type="entry name" value="EF-hand"/>
    <property type="match status" value="1"/>
</dbReference>
<proteinExistence type="predicted"/>
<feature type="compositionally biased region" description="Basic residues" evidence="1">
    <location>
        <begin position="686"/>
        <end position="701"/>
    </location>
</feature>
<evidence type="ECO:0000313" key="2">
    <source>
        <dbReference type="EMBL" id="WAR16087.1"/>
    </source>
</evidence>
<feature type="compositionally biased region" description="Basic residues" evidence="1">
    <location>
        <begin position="376"/>
        <end position="401"/>
    </location>
</feature>
<dbReference type="Proteomes" id="UP001164746">
    <property type="component" value="Chromosome 10"/>
</dbReference>
<feature type="compositionally biased region" description="Acidic residues" evidence="1">
    <location>
        <begin position="464"/>
        <end position="488"/>
    </location>
</feature>
<dbReference type="PANTHER" id="PTHR35538:SF4">
    <property type="entry name" value="EF-HAND DOMAIN-CONTAINING PROTEIN"/>
    <property type="match status" value="1"/>
</dbReference>
<feature type="compositionally biased region" description="Basic and acidic residues" evidence="1">
    <location>
        <begin position="335"/>
        <end position="355"/>
    </location>
</feature>
<feature type="region of interest" description="Disordered" evidence="1">
    <location>
        <begin position="287"/>
        <end position="405"/>
    </location>
</feature>
<feature type="compositionally biased region" description="Basic and acidic residues" evidence="1">
    <location>
        <begin position="297"/>
        <end position="309"/>
    </location>
</feature>
<feature type="region of interest" description="Disordered" evidence="1">
    <location>
        <begin position="1"/>
        <end position="103"/>
    </location>
</feature>
<feature type="region of interest" description="Disordered" evidence="1">
    <location>
        <begin position="142"/>
        <end position="246"/>
    </location>
</feature>
<organism evidence="2 3">
    <name type="scientific">Mya arenaria</name>
    <name type="common">Soft-shell clam</name>
    <dbReference type="NCBI Taxonomy" id="6604"/>
    <lineage>
        <taxon>Eukaryota</taxon>
        <taxon>Metazoa</taxon>
        <taxon>Spiralia</taxon>
        <taxon>Lophotrochozoa</taxon>
        <taxon>Mollusca</taxon>
        <taxon>Bivalvia</taxon>
        <taxon>Autobranchia</taxon>
        <taxon>Heteroconchia</taxon>
        <taxon>Euheterodonta</taxon>
        <taxon>Imparidentia</taxon>
        <taxon>Neoheterodontei</taxon>
        <taxon>Myida</taxon>
        <taxon>Myoidea</taxon>
        <taxon>Myidae</taxon>
        <taxon>Mya</taxon>
    </lineage>
</organism>
<feature type="compositionally biased region" description="Basic residues" evidence="1">
    <location>
        <begin position="234"/>
        <end position="245"/>
    </location>
</feature>
<feature type="compositionally biased region" description="Basic and acidic residues" evidence="1">
    <location>
        <begin position="53"/>
        <end position="67"/>
    </location>
</feature>
<keyword evidence="3" id="KW-1185">Reference proteome</keyword>
<protein>
    <submittedName>
        <fullName evidence="2">Uncharacterized protein</fullName>
    </submittedName>
</protein>
<name>A0ABY7F1K5_MYAAR</name>